<comment type="caution">
    <text evidence="2">The sequence shown here is derived from an EMBL/GenBank/DDBJ whole genome shotgun (WGS) entry which is preliminary data.</text>
</comment>
<evidence type="ECO:0000256" key="1">
    <source>
        <dbReference type="SAM" id="MobiDB-lite"/>
    </source>
</evidence>
<gene>
    <name evidence="2" type="ORF">PMACD_LOCUS9714</name>
</gene>
<reference evidence="2" key="1">
    <citation type="submission" date="2021-02" db="EMBL/GenBank/DDBJ databases">
        <authorList>
            <person name="Steward A R."/>
        </authorList>
    </citation>
    <scope>NUCLEOTIDE SEQUENCE</scope>
</reference>
<evidence type="ECO:0000313" key="3">
    <source>
        <dbReference type="Proteomes" id="UP000663880"/>
    </source>
</evidence>
<dbReference type="Proteomes" id="UP000663880">
    <property type="component" value="Unassembled WGS sequence"/>
</dbReference>
<evidence type="ECO:0000313" key="2">
    <source>
        <dbReference type="EMBL" id="CAF4882292.1"/>
    </source>
</evidence>
<keyword evidence="3" id="KW-1185">Reference proteome</keyword>
<organism evidence="2 3">
    <name type="scientific">Pieris macdunnoughi</name>
    <dbReference type="NCBI Taxonomy" id="345717"/>
    <lineage>
        <taxon>Eukaryota</taxon>
        <taxon>Metazoa</taxon>
        <taxon>Ecdysozoa</taxon>
        <taxon>Arthropoda</taxon>
        <taxon>Hexapoda</taxon>
        <taxon>Insecta</taxon>
        <taxon>Pterygota</taxon>
        <taxon>Neoptera</taxon>
        <taxon>Endopterygota</taxon>
        <taxon>Lepidoptera</taxon>
        <taxon>Glossata</taxon>
        <taxon>Ditrysia</taxon>
        <taxon>Papilionoidea</taxon>
        <taxon>Pieridae</taxon>
        <taxon>Pierinae</taxon>
        <taxon>Pieris</taxon>
    </lineage>
</organism>
<dbReference type="EMBL" id="CAJOBZ010000028">
    <property type="protein sequence ID" value="CAF4882292.1"/>
    <property type="molecule type" value="Genomic_DNA"/>
</dbReference>
<feature type="region of interest" description="Disordered" evidence="1">
    <location>
        <begin position="1"/>
        <end position="83"/>
    </location>
</feature>
<sequence length="83" mass="8648">MPSGSGQSTVSNQLTIYPADRRSRTGGPPYGSSHPVPVVADTFTGSSQLTSSPGSAHSQRVQDRGRPRVAATKATEAGPRRVK</sequence>
<name>A0A821U4T3_9NEOP</name>
<dbReference type="AlphaFoldDB" id="A0A821U4T3"/>
<proteinExistence type="predicted"/>
<protein>
    <submittedName>
        <fullName evidence="2">Uncharacterized protein</fullName>
    </submittedName>
</protein>
<feature type="compositionally biased region" description="Polar residues" evidence="1">
    <location>
        <begin position="1"/>
        <end position="15"/>
    </location>
</feature>
<accession>A0A821U4T3</accession>
<feature type="compositionally biased region" description="Polar residues" evidence="1">
    <location>
        <begin position="43"/>
        <end position="59"/>
    </location>
</feature>